<evidence type="ECO:0000256" key="4">
    <source>
        <dbReference type="ARBA" id="ARBA00022884"/>
    </source>
</evidence>
<dbReference type="KEGG" id="aagg:ETAA8_50230"/>
<dbReference type="EC" id="3.1.1.29" evidence="1 6"/>
<feature type="site" description="Stabilizes the basic form of H active site to accept a proton" evidence="6">
    <location>
        <position position="91"/>
    </location>
</feature>
<gene>
    <name evidence="6 7" type="primary">pth</name>
    <name evidence="7" type="ORF">ETAA8_50230</name>
</gene>
<comment type="function">
    <text evidence="6">Hydrolyzes ribosome-free peptidyl-tRNAs (with 1 or more amino acids incorporated), which drop off the ribosome during protein synthesis, or as a result of ribosome stalling.</text>
</comment>
<keyword evidence="2 6" id="KW-0820">tRNA-binding</keyword>
<dbReference type="EMBL" id="CP036274">
    <property type="protein sequence ID" value="QDU29906.1"/>
    <property type="molecule type" value="Genomic_DNA"/>
</dbReference>
<dbReference type="SUPFAM" id="SSF53178">
    <property type="entry name" value="Peptidyl-tRNA hydrolase-like"/>
    <property type="match status" value="1"/>
</dbReference>
<dbReference type="GO" id="GO:0005737">
    <property type="term" value="C:cytoplasm"/>
    <property type="evidence" value="ECO:0007669"/>
    <property type="project" value="UniProtKB-SubCell"/>
</dbReference>
<dbReference type="GO" id="GO:0072344">
    <property type="term" value="P:rescue of stalled ribosome"/>
    <property type="evidence" value="ECO:0007669"/>
    <property type="project" value="UniProtKB-UniRule"/>
</dbReference>
<name>A0A517YI59_9BACT</name>
<sequence>MKLIVGLGNPGKQYTGTRHNVGFATLAKLIATRSSGPAKAKFQGELYEATIAGQRSLLLLPLTYMNGSGASVLAARDFYKIEHPDILVICDDFALPLGKLRFRGKGSSGGQKGLDDVIRRLGSDEIPRLRIGIGAPAPGRDVPGYVLGRFAPDEQSAADESIVRAAESAEAWVEKGLSYCMNQYNAA</sequence>
<comment type="function">
    <text evidence="6">Catalyzes the release of premature peptidyl moieties from peptidyl-tRNA molecules trapped in stalled 50S ribosomal subunits, and thus maintains levels of free tRNAs and 50S ribosomes.</text>
</comment>
<evidence type="ECO:0000256" key="3">
    <source>
        <dbReference type="ARBA" id="ARBA00022801"/>
    </source>
</evidence>
<dbReference type="AlphaFoldDB" id="A0A517YI59"/>
<dbReference type="GO" id="GO:0004045">
    <property type="term" value="F:peptidyl-tRNA hydrolase activity"/>
    <property type="evidence" value="ECO:0007669"/>
    <property type="project" value="UniProtKB-UniRule"/>
</dbReference>
<dbReference type="OrthoDB" id="9800507at2"/>
<feature type="site" description="Discriminates between blocked and unblocked aminoacyl-tRNA" evidence="6">
    <location>
        <position position="9"/>
    </location>
</feature>
<keyword evidence="8" id="KW-1185">Reference proteome</keyword>
<dbReference type="GO" id="GO:0006515">
    <property type="term" value="P:protein quality control for misfolded or incompletely synthesized proteins"/>
    <property type="evidence" value="ECO:0007669"/>
    <property type="project" value="UniProtKB-UniRule"/>
</dbReference>
<comment type="caution">
    <text evidence="6">Lacks conserved residue(s) required for the propagation of feature annotation.</text>
</comment>
<dbReference type="NCBIfam" id="TIGR00447">
    <property type="entry name" value="pth"/>
    <property type="match status" value="1"/>
</dbReference>
<evidence type="ECO:0000256" key="5">
    <source>
        <dbReference type="ARBA" id="ARBA00050038"/>
    </source>
</evidence>
<dbReference type="CDD" id="cd00462">
    <property type="entry name" value="PTH"/>
    <property type="match status" value="1"/>
</dbReference>
<dbReference type="Proteomes" id="UP000315017">
    <property type="component" value="Chromosome"/>
</dbReference>
<evidence type="ECO:0000256" key="6">
    <source>
        <dbReference type="HAMAP-Rule" id="MF_00083"/>
    </source>
</evidence>
<reference evidence="7 8" key="1">
    <citation type="submission" date="2019-02" db="EMBL/GenBank/DDBJ databases">
        <title>Deep-cultivation of Planctomycetes and their phenomic and genomic characterization uncovers novel biology.</title>
        <authorList>
            <person name="Wiegand S."/>
            <person name="Jogler M."/>
            <person name="Boedeker C."/>
            <person name="Pinto D."/>
            <person name="Vollmers J."/>
            <person name="Rivas-Marin E."/>
            <person name="Kohn T."/>
            <person name="Peeters S.H."/>
            <person name="Heuer A."/>
            <person name="Rast P."/>
            <person name="Oberbeckmann S."/>
            <person name="Bunk B."/>
            <person name="Jeske O."/>
            <person name="Meyerdierks A."/>
            <person name="Storesund J.E."/>
            <person name="Kallscheuer N."/>
            <person name="Luecker S."/>
            <person name="Lage O.M."/>
            <person name="Pohl T."/>
            <person name="Merkel B.J."/>
            <person name="Hornburger P."/>
            <person name="Mueller R.-W."/>
            <person name="Bruemmer F."/>
            <person name="Labrenz M."/>
            <person name="Spormann A.M."/>
            <person name="Op den Camp H."/>
            <person name="Overmann J."/>
            <person name="Amann R."/>
            <person name="Jetten M.S.M."/>
            <person name="Mascher T."/>
            <person name="Medema M.H."/>
            <person name="Devos D.P."/>
            <person name="Kaster A.-K."/>
            <person name="Ovreas L."/>
            <person name="Rohde M."/>
            <person name="Galperin M.Y."/>
            <person name="Jogler C."/>
        </authorList>
    </citation>
    <scope>NUCLEOTIDE SEQUENCE [LARGE SCALE GENOMIC DNA]</scope>
    <source>
        <strain evidence="7 8">ETA_A8</strain>
    </source>
</reference>
<feature type="binding site" evidence="6">
    <location>
        <position position="66"/>
    </location>
    <ligand>
        <name>tRNA</name>
        <dbReference type="ChEBI" id="CHEBI:17843"/>
    </ligand>
</feature>
<comment type="similarity">
    <text evidence="6">Belongs to the PTH family.</text>
</comment>
<feature type="active site" description="Proton acceptor" evidence="6">
    <location>
        <position position="19"/>
    </location>
</feature>
<comment type="subcellular location">
    <subcellularLocation>
        <location evidence="6">Cytoplasm</location>
    </subcellularLocation>
</comment>
<proteinExistence type="inferred from homology"/>
<keyword evidence="6" id="KW-0963">Cytoplasm</keyword>
<protein>
    <recommendedName>
        <fullName evidence="5 6">Peptidyl-tRNA hydrolase</fullName>
        <shortName evidence="6">Pth</shortName>
        <ecNumber evidence="1 6">3.1.1.29</ecNumber>
    </recommendedName>
</protein>
<dbReference type="InterPro" id="IPR036416">
    <property type="entry name" value="Pept_tRNA_hydro_sf"/>
</dbReference>
<dbReference type="HAMAP" id="MF_00083">
    <property type="entry name" value="Pept_tRNA_hydro_bact"/>
    <property type="match status" value="1"/>
</dbReference>
<dbReference type="GO" id="GO:0000049">
    <property type="term" value="F:tRNA binding"/>
    <property type="evidence" value="ECO:0007669"/>
    <property type="project" value="UniProtKB-UniRule"/>
</dbReference>
<feature type="binding site" evidence="6">
    <location>
        <position position="14"/>
    </location>
    <ligand>
        <name>tRNA</name>
        <dbReference type="ChEBI" id="CHEBI:17843"/>
    </ligand>
</feature>
<dbReference type="InterPro" id="IPR001328">
    <property type="entry name" value="Pept_tRNA_hydro"/>
</dbReference>
<evidence type="ECO:0000313" key="7">
    <source>
        <dbReference type="EMBL" id="QDU29906.1"/>
    </source>
</evidence>
<dbReference type="RefSeq" id="WP_145094475.1">
    <property type="nucleotide sequence ID" value="NZ_CP036274.1"/>
</dbReference>
<accession>A0A517YI59</accession>
<dbReference type="Pfam" id="PF01195">
    <property type="entry name" value="Pept_tRNA_hydro"/>
    <property type="match status" value="1"/>
</dbReference>
<organism evidence="7 8">
    <name type="scientific">Anatilimnocola aggregata</name>
    <dbReference type="NCBI Taxonomy" id="2528021"/>
    <lineage>
        <taxon>Bacteria</taxon>
        <taxon>Pseudomonadati</taxon>
        <taxon>Planctomycetota</taxon>
        <taxon>Planctomycetia</taxon>
        <taxon>Pirellulales</taxon>
        <taxon>Pirellulaceae</taxon>
        <taxon>Anatilimnocola</taxon>
    </lineage>
</organism>
<evidence type="ECO:0000256" key="2">
    <source>
        <dbReference type="ARBA" id="ARBA00022555"/>
    </source>
</evidence>
<comment type="catalytic activity">
    <reaction evidence="6">
        <text>an N-acyl-L-alpha-aminoacyl-tRNA + H2O = an N-acyl-L-amino acid + a tRNA + H(+)</text>
        <dbReference type="Rhea" id="RHEA:54448"/>
        <dbReference type="Rhea" id="RHEA-COMP:10123"/>
        <dbReference type="Rhea" id="RHEA-COMP:13883"/>
        <dbReference type="ChEBI" id="CHEBI:15377"/>
        <dbReference type="ChEBI" id="CHEBI:15378"/>
        <dbReference type="ChEBI" id="CHEBI:59874"/>
        <dbReference type="ChEBI" id="CHEBI:78442"/>
        <dbReference type="ChEBI" id="CHEBI:138191"/>
        <dbReference type="EC" id="3.1.1.29"/>
    </reaction>
</comment>
<evidence type="ECO:0000313" key="8">
    <source>
        <dbReference type="Proteomes" id="UP000315017"/>
    </source>
</evidence>
<keyword evidence="4 6" id="KW-0694">RNA-binding</keyword>
<keyword evidence="3 6" id="KW-0378">Hydrolase</keyword>
<dbReference type="FunFam" id="3.40.50.1470:FF:000001">
    <property type="entry name" value="Peptidyl-tRNA hydrolase"/>
    <property type="match status" value="1"/>
</dbReference>
<feature type="binding site" evidence="6">
    <location>
        <position position="64"/>
    </location>
    <ligand>
        <name>tRNA</name>
        <dbReference type="ChEBI" id="CHEBI:17843"/>
    </ligand>
</feature>
<dbReference type="PANTHER" id="PTHR17224">
    <property type="entry name" value="PEPTIDYL-TRNA HYDROLASE"/>
    <property type="match status" value="1"/>
</dbReference>
<comment type="subunit">
    <text evidence="6">Monomer.</text>
</comment>
<dbReference type="Gene3D" id="3.40.50.1470">
    <property type="entry name" value="Peptidyl-tRNA hydrolase"/>
    <property type="match status" value="1"/>
</dbReference>
<evidence type="ECO:0000256" key="1">
    <source>
        <dbReference type="ARBA" id="ARBA00013260"/>
    </source>
</evidence>
<dbReference type="PANTHER" id="PTHR17224:SF1">
    <property type="entry name" value="PEPTIDYL-TRNA HYDROLASE"/>
    <property type="match status" value="1"/>
</dbReference>